<feature type="domain" description="NlpC/P60" evidence="6">
    <location>
        <begin position="113"/>
        <end position="235"/>
    </location>
</feature>
<comment type="caution">
    <text evidence="7">The sequence shown here is derived from an EMBL/GenBank/DDBJ whole genome shotgun (WGS) entry which is preliminary data.</text>
</comment>
<name>A0A8J8FH30_9BACT</name>
<keyword evidence="5" id="KW-0788">Thiol protease</keyword>
<dbReference type="EMBL" id="WHPF01000023">
    <property type="protein sequence ID" value="NNV58001.1"/>
    <property type="molecule type" value="Genomic_DNA"/>
</dbReference>
<comment type="similarity">
    <text evidence="1">Belongs to the peptidase C40 family.</text>
</comment>
<dbReference type="Pfam" id="PF00877">
    <property type="entry name" value="NLPC_P60"/>
    <property type="match status" value="1"/>
</dbReference>
<organism evidence="7 8">
    <name type="scientific">Limnovirga soli</name>
    <dbReference type="NCBI Taxonomy" id="2656915"/>
    <lineage>
        <taxon>Bacteria</taxon>
        <taxon>Pseudomonadati</taxon>
        <taxon>Bacteroidota</taxon>
        <taxon>Chitinophagia</taxon>
        <taxon>Chitinophagales</taxon>
        <taxon>Chitinophagaceae</taxon>
        <taxon>Limnovirga</taxon>
    </lineage>
</organism>
<dbReference type="Proteomes" id="UP000598971">
    <property type="component" value="Unassembled WGS sequence"/>
</dbReference>
<evidence type="ECO:0000313" key="7">
    <source>
        <dbReference type="EMBL" id="NNV58001.1"/>
    </source>
</evidence>
<dbReference type="InterPro" id="IPR000064">
    <property type="entry name" value="NLP_P60_dom"/>
</dbReference>
<keyword evidence="4" id="KW-0378">Hydrolase</keyword>
<dbReference type="InterPro" id="IPR038765">
    <property type="entry name" value="Papain-like_cys_pep_sf"/>
</dbReference>
<evidence type="ECO:0000256" key="4">
    <source>
        <dbReference type="ARBA" id="ARBA00022801"/>
    </source>
</evidence>
<keyword evidence="8" id="KW-1185">Reference proteome</keyword>
<evidence type="ECO:0000259" key="6">
    <source>
        <dbReference type="PROSITE" id="PS51935"/>
    </source>
</evidence>
<dbReference type="PANTHER" id="PTHR47360:SF1">
    <property type="entry name" value="ENDOPEPTIDASE NLPC-RELATED"/>
    <property type="match status" value="1"/>
</dbReference>
<dbReference type="AlphaFoldDB" id="A0A8J8FH30"/>
<keyword evidence="2" id="KW-0645">Protease</keyword>
<dbReference type="GO" id="GO:0006508">
    <property type="term" value="P:proteolysis"/>
    <property type="evidence" value="ECO:0007669"/>
    <property type="project" value="UniProtKB-KW"/>
</dbReference>
<dbReference type="GO" id="GO:0008234">
    <property type="term" value="F:cysteine-type peptidase activity"/>
    <property type="evidence" value="ECO:0007669"/>
    <property type="project" value="UniProtKB-KW"/>
</dbReference>
<protein>
    <recommendedName>
        <fullName evidence="6">NlpC/P60 domain-containing protein</fullName>
    </recommendedName>
</protein>
<evidence type="ECO:0000256" key="5">
    <source>
        <dbReference type="ARBA" id="ARBA00022807"/>
    </source>
</evidence>
<dbReference type="InterPro" id="IPR052062">
    <property type="entry name" value="Murein_DD/LD_carboxypeptidase"/>
</dbReference>
<evidence type="ECO:0000256" key="1">
    <source>
        <dbReference type="ARBA" id="ARBA00007074"/>
    </source>
</evidence>
<dbReference type="Gene3D" id="3.90.1720.10">
    <property type="entry name" value="endopeptidase domain like (from Nostoc punctiforme)"/>
    <property type="match status" value="1"/>
</dbReference>
<keyword evidence="3" id="KW-0732">Signal</keyword>
<proteinExistence type="inferred from homology"/>
<gene>
    <name evidence="7" type="ORF">GD597_21230</name>
</gene>
<reference evidence="7" key="1">
    <citation type="submission" date="2019-10" db="EMBL/GenBank/DDBJ databases">
        <title>Draft genome sequence of Panacibacter sp. KCS-6.</title>
        <authorList>
            <person name="Yim K.J."/>
        </authorList>
    </citation>
    <scope>NUCLEOTIDE SEQUENCE</scope>
    <source>
        <strain evidence="7">KCS-6</strain>
    </source>
</reference>
<dbReference type="PANTHER" id="PTHR47360">
    <property type="entry name" value="MUREIN DD-ENDOPEPTIDASE MEPS/MUREIN LD-CARBOXYPEPTIDASE"/>
    <property type="match status" value="1"/>
</dbReference>
<sequence>MHTILHTLMKKTGIAYLLTLFTMTVSCKAIKNLTAKDNSATSKTAKKEETPADRTFLESFSVVPGGARTSVAENGKAKIYTPTLSKPKTSFNIETASSLQFKYATIMDVPVEDLYNINLLKEIEYWWGTKYCMGGSTENCIDCSAFTQNVLADVYHINLPRTAQQQFDSCMHIDPTALQQGDLVFFQTSRRDISHVGVYMGNNKFVHASVSNGVIISDLNEAYWRPKFRGAGRVIK</sequence>
<evidence type="ECO:0000256" key="2">
    <source>
        <dbReference type="ARBA" id="ARBA00022670"/>
    </source>
</evidence>
<evidence type="ECO:0000256" key="3">
    <source>
        <dbReference type="ARBA" id="ARBA00022729"/>
    </source>
</evidence>
<evidence type="ECO:0000313" key="8">
    <source>
        <dbReference type="Proteomes" id="UP000598971"/>
    </source>
</evidence>
<accession>A0A8J8FH30</accession>
<dbReference type="SUPFAM" id="SSF54001">
    <property type="entry name" value="Cysteine proteinases"/>
    <property type="match status" value="1"/>
</dbReference>
<dbReference type="PROSITE" id="PS51935">
    <property type="entry name" value="NLPC_P60"/>
    <property type="match status" value="1"/>
</dbReference>